<evidence type="ECO:0000259" key="1">
    <source>
        <dbReference type="SMART" id="SM00849"/>
    </source>
</evidence>
<dbReference type="RefSeq" id="WP_209526216.1">
    <property type="nucleotide sequence ID" value="NZ_JAEEGA010000004.1"/>
</dbReference>
<feature type="domain" description="Metallo-beta-lactamase" evidence="1">
    <location>
        <begin position="20"/>
        <end position="212"/>
    </location>
</feature>
<dbReference type="PANTHER" id="PTHR42951">
    <property type="entry name" value="METALLO-BETA-LACTAMASE DOMAIN-CONTAINING"/>
    <property type="match status" value="1"/>
</dbReference>
<keyword evidence="3" id="KW-1185">Reference proteome</keyword>
<evidence type="ECO:0000313" key="3">
    <source>
        <dbReference type="Proteomes" id="UP000674938"/>
    </source>
</evidence>
<dbReference type="SUPFAM" id="SSF56281">
    <property type="entry name" value="Metallo-hydrolase/oxidoreductase"/>
    <property type="match status" value="1"/>
</dbReference>
<dbReference type="SMART" id="SM00849">
    <property type="entry name" value="Lactamase_B"/>
    <property type="match status" value="1"/>
</dbReference>
<name>A0A940STZ1_9ENTE</name>
<accession>A0A940STZ1</accession>
<dbReference type="Pfam" id="PF00753">
    <property type="entry name" value="Lactamase_B"/>
    <property type="match status" value="1"/>
</dbReference>
<comment type="caution">
    <text evidence="2">The sequence shown here is derived from an EMBL/GenBank/DDBJ whole genome shotgun (WGS) entry which is preliminary data.</text>
</comment>
<dbReference type="InterPro" id="IPR036866">
    <property type="entry name" value="RibonucZ/Hydroxyglut_hydro"/>
</dbReference>
<dbReference type="InterPro" id="IPR001279">
    <property type="entry name" value="Metallo-B-lactamas"/>
</dbReference>
<dbReference type="Proteomes" id="UP000674938">
    <property type="component" value="Unassembled WGS sequence"/>
</dbReference>
<evidence type="ECO:0000313" key="2">
    <source>
        <dbReference type="EMBL" id="MBP1040800.1"/>
    </source>
</evidence>
<organism evidence="2 3">
    <name type="scientific">Vagococcus allomyrinae</name>
    <dbReference type="NCBI Taxonomy" id="2794353"/>
    <lineage>
        <taxon>Bacteria</taxon>
        <taxon>Bacillati</taxon>
        <taxon>Bacillota</taxon>
        <taxon>Bacilli</taxon>
        <taxon>Lactobacillales</taxon>
        <taxon>Enterococcaceae</taxon>
        <taxon>Vagococcus</taxon>
    </lineage>
</organism>
<dbReference type="AlphaFoldDB" id="A0A940STZ1"/>
<sequence>MNINKVENVYQLTFLPKLFPINCYLVEEDQNLTLIDTGMGFGITDILKAAEVINKPITNIILTHPHGDHIGGLDKLKEHLPNALTYISRRDALLMAGDLSLNKGEPQSTIKGSFLDSIKTKPDKLLDENDCVGSLRGIDAPGHTPGSMAFYDQRSQILIAGDAFHTRPSLTVTGDLRPLFPFPAMATWNNRLAIETAKKLNRLKISALAVGHGAIIFNPQDAITKAIKHAEEHLRTER</sequence>
<proteinExistence type="predicted"/>
<dbReference type="EMBL" id="JAEEGA010000004">
    <property type="protein sequence ID" value="MBP1040800.1"/>
    <property type="molecule type" value="Genomic_DNA"/>
</dbReference>
<dbReference type="Gene3D" id="3.60.15.10">
    <property type="entry name" value="Ribonuclease Z/Hydroxyacylglutathione hydrolase-like"/>
    <property type="match status" value="1"/>
</dbReference>
<reference evidence="2" key="1">
    <citation type="submission" date="2020-12" db="EMBL/GenBank/DDBJ databases">
        <title>Vagococcus allomyrinae sp. nov. and Enterococcus lavae sp. nov., isolated from the larvae of Allomyrina dichotoma.</title>
        <authorList>
            <person name="Lee S.D."/>
        </authorList>
    </citation>
    <scope>NUCLEOTIDE SEQUENCE</scope>
    <source>
        <strain evidence="2">BWB3-3</strain>
    </source>
</reference>
<gene>
    <name evidence="2" type="ORF">I6N95_07270</name>
</gene>
<dbReference type="InterPro" id="IPR050855">
    <property type="entry name" value="NDM-1-like"/>
</dbReference>
<dbReference type="PANTHER" id="PTHR42951:SF9">
    <property type="entry name" value="METAL-DEPENDENT HYDROLASE"/>
    <property type="match status" value="1"/>
</dbReference>
<dbReference type="CDD" id="cd07721">
    <property type="entry name" value="yflN-like_MBL-fold"/>
    <property type="match status" value="1"/>
</dbReference>
<protein>
    <submittedName>
        <fullName evidence="2">MBL fold metallo-hydrolase</fullName>
    </submittedName>
</protein>